<comment type="caution">
    <text evidence="2">The sequence shown here is derived from an EMBL/GenBank/DDBJ whole genome shotgun (WGS) entry which is preliminary data.</text>
</comment>
<keyword evidence="3" id="KW-1185">Reference proteome</keyword>
<proteinExistence type="predicted"/>
<evidence type="ECO:0000256" key="1">
    <source>
        <dbReference type="SAM" id="SignalP"/>
    </source>
</evidence>
<feature type="chain" id="PRO_5022763474" evidence="1">
    <location>
        <begin position="27"/>
        <end position="406"/>
    </location>
</feature>
<dbReference type="RefSeq" id="WP_146568587.1">
    <property type="nucleotide sequence ID" value="NZ_SIHJ01000005.1"/>
</dbReference>
<keyword evidence="1" id="KW-0732">Signal</keyword>
<gene>
    <name evidence="2" type="ORF">KOR34_47760</name>
</gene>
<dbReference type="AlphaFoldDB" id="A0A5C5UVN1"/>
<dbReference type="EMBL" id="SIHJ01000005">
    <property type="protein sequence ID" value="TWT30218.1"/>
    <property type="molecule type" value="Genomic_DNA"/>
</dbReference>
<evidence type="ECO:0000313" key="2">
    <source>
        <dbReference type="EMBL" id="TWT30218.1"/>
    </source>
</evidence>
<protein>
    <submittedName>
        <fullName evidence="2">Uncharacterized protein</fullName>
    </submittedName>
</protein>
<reference evidence="2 3" key="1">
    <citation type="submission" date="2019-02" db="EMBL/GenBank/DDBJ databases">
        <title>Deep-cultivation of Planctomycetes and their phenomic and genomic characterization uncovers novel biology.</title>
        <authorList>
            <person name="Wiegand S."/>
            <person name="Jogler M."/>
            <person name="Boedeker C."/>
            <person name="Pinto D."/>
            <person name="Vollmers J."/>
            <person name="Rivas-Marin E."/>
            <person name="Kohn T."/>
            <person name="Peeters S.H."/>
            <person name="Heuer A."/>
            <person name="Rast P."/>
            <person name="Oberbeckmann S."/>
            <person name="Bunk B."/>
            <person name="Jeske O."/>
            <person name="Meyerdierks A."/>
            <person name="Storesund J.E."/>
            <person name="Kallscheuer N."/>
            <person name="Luecker S."/>
            <person name="Lage O.M."/>
            <person name="Pohl T."/>
            <person name="Merkel B.J."/>
            <person name="Hornburger P."/>
            <person name="Mueller R.-W."/>
            <person name="Bruemmer F."/>
            <person name="Labrenz M."/>
            <person name="Spormann A.M."/>
            <person name="Op Den Camp H."/>
            <person name="Overmann J."/>
            <person name="Amann R."/>
            <person name="Jetten M.S.M."/>
            <person name="Mascher T."/>
            <person name="Medema M.H."/>
            <person name="Devos D.P."/>
            <person name="Kaster A.-K."/>
            <person name="Ovreas L."/>
            <person name="Rohde M."/>
            <person name="Galperin M.Y."/>
            <person name="Jogler C."/>
        </authorList>
    </citation>
    <scope>NUCLEOTIDE SEQUENCE [LARGE SCALE GENOMIC DNA]</scope>
    <source>
        <strain evidence="2 3">KOR34</strain>
    </source>
</reference>
<dbReference type="OrthoDB" id="248064at2"/>
<dbReference type="Pfam" id="PF05150">
    <property type="entry name" value="Legionella_OMP"/>
    <property type="match status" value="1"/>
</dbReference>
<accession>A0A5C5UVN1</accession>
<dbReference type="Proteomes" id="UP000316714">
    <property type="component" value="Unassembled WGS sequence"/>
</dbReference>
<name>A0A5C5UVN1_9BACT</name>
<feature type="signal peptide" evidence="1">
    <location>
        <begin position="1"/>
        <end position="26"/>
    </location>
</feature>
<sequence precursor="true">MSKLLCARYALTLGVALGVLASGATAQQDATQAVYEGDSQSVENAAFLGGGSNVELVQFQSGLADLGLGSTGCTHQIVAGVEYLQLRATHSQQIAYVENNTVDLANNNEFIRYHQFEFSHDPSYRLYVGCRIPECGQEFRFTYSNFSSDGDFNSVAQVGPSGSGTVDIAAPFEVVPAGDGDTLFGNASVDLNNFDLACMKTIPLGCALGCSDCGDCCDPCGDGCCDPCGCWCPAWDITWTGAVRFADISSQLNYANNIVSTTAVPSRSAYSRVDFTGVGLRGGFLGRRYFGKTGMTSVFLKADLSLLVGDLDYSAVGTDATGSNVFTPSSISCTHVIPVTEIEAGGTVALTKSMNLSAGYLFSAWHDLGHRAEYNFAATTGGQLNSFDDANILAFDGWFLRAEGAF</sequence>
<evidence type="ECO:0000313" key="3">
    <source>
        <dbReference type="Proteomes" id="UP000316714"/>
    </source>
</evidence>
<organism evidence="2 3">
    <name type="scientific">Posidoniimonas corsicana</name>
    <dbReference type="NCBI Taxonomy" id="1938618"/>
    <lineage>
        <taxon>Bacteria</taxon>
        <taxon>Pseudomonadati</taxon>
        <taxon>Planctomycetota</taxon>
        <taxon>Planctomycetia</taxon>
        <taxon>Pirellulales</taxon>
        <taxon>Lacipirellulaceae</taxon>
        <taxon>Posidoniimonas</taxon>
    </lineage>
</organism>
<dbReference type="InterPro" id="IPR007825">
    <property type="entry name" value="Major_OMP_Legionella"/>
</dbReference>